<name>A0A3S2W9X9_9HYPH</name>
<organism evidence="1 2">
    <name type="scientific">Methylobacterium oryzihabitans</name>
    <dbReference type="NCBI Taxonomy" id="2499852"/>
    <lineage>
        <taxon>Bacteria</taxon>
        <taxon>Pseudomonadati</taxon>
        <taxon>Pseudomonadota</taxon>
        <taxon>Alphaproteobacteria</taxon>
        <taxon>Hyphomicrobiales</taxon>
        <taxon>Methylobacteriaceae</taxon>
        <taxon>Methylobacterium</taxon>
    </lineage>
</organism>
<dbReference type="EMBL" id="SACP01000012">
    <property type="protein sequence ID" value="RVU17483.1"/>
    <property type="molecule type" value="Genomic_DNA"/>
</dbReference>
<keyword evidence="2" id="KW-1185">Reference proteome</keyword>
<gene>
    <name evidence="1" type="ORF">EOE48_13935</name>
</gene>
<accession>A0A3S2W9X9</accession>
<dbReference type="OrthoDB" id="9953542at2"/>
<evidence type="ECO:0000313" key="2">
    <source>
        <dbReference type="Proteomes" id="UP000286997"/>
    </source>
</evidence>
<dbReference type="Proteomes" id="UP000286997">
    <property type="component" value="Unassembled WGS sequence"/>
</dbReference>
<dbReference type="RefSeq" id="WP_127730064.1">
    <property type="nucleotide sequence ID" value="NZ_SACP01000012.1"/>
</dbReference>
<protein>
    <submittedName>
        <fullName evidence="1">Uncharacterized protein</fullName>
    </submittedName>
</protein>
<sequence length="78" mass="8612">MSDALAVIEARIATLQTAREMLEYADSFEFWGLRSRQIDAELATLAGQRDGLIRQRQQFNGCEGRLGGPMLAKGRPSA</sequence>
<evidence type="ECO:0000313" key="1">
    <source>
        <dbReference type="EMBL" id="RVU17483.1"/>
    </source>
</evidence>
<proteinExistence type="predicted"/>
<dbReference type="AlphaFoldDB" id="A0A3S2W9X9"/>
<reference evidence="1 2" key="1">
    <citation type="submission" date="2019-01" db="EMBL/GenBank/DDBJ databases">
        <authorList>
            <person name="Chen W.-M."/>
        </authorList>
    </citation>
    <scope>NUCLEOTIDE SEQUENCE [LARGE SCALE GENOMIC DNA]</scope>
    <source>
        <strain evidence="1 2">TER-1</strain>
    </source>
</reference>
<comment type="caution">
    <text evidence="1">The sequence shown here is derived from an EMBL/GenBank/DDBJ whole genome shotgun (WGS) entry which is preliminary data.</text>
</comment>